<dbReference type="InterPro" id="IPR038492">
    <property type="entry name" value="GBBH-like_N_sf"/>
</dbReference>
<keyword evidence="11" id="KW-1185">Reference proteome</keyword>
<organism evidence="10 11">
    <name type="scientific">Halomonas piscis</name>
    <dbReference type="NCBI Taxonomy" id="3031727"/>
    <lineage>
        <taxon>Bacteria</taxon>
        <taxon>Pseudomonadati</taxon>
        <taxon>Pseudomonadota</taxon>
        <taxon>Gammaproteobacteria</taxon>
        <taxon>Oceanospirillales</taxon>
        <taxon>Halomonadaceae</taxon>
        <taxon>Halomonas</taxon>
    </lineage>
</organism>
<protein>
    <submittedName>
        <fullName evidence="10">TauD/TfdA family dioxygenase</fullName>
    </submittedName>
</protein>
<dbReference type="RefSeq" id="WP_311882140.1">
    <property type="nucleotide sequence ID" value="NZ_CP119391.1"/>
</dbReference>
<evidence type="ECO:0000259" key="9">
    <source>
        <dbReference type="Pfam" id="PF06155"/>
    </source>
</evidence>
<dbReference type="InterPro" id="IPR042098">
    <property type="entry name" value="TauD-like_sf"/>
</dbReference>
<keyword evidence="6" id="KW-0408">Iron</keyword>
<dbReference type="Pfam" id="PF02668">
    <property type="entry name" value="TauD"/>
    <property type="match status" value="1"/>
</dbReference>
<evidence type="ECO:0000313" key="10">
    <source>
        <dbReference type="EMBL" id="WNK19059.1"/>
    </source>
</evidence>
<evidence type="ECO:0000256" key="7">
    <source>
        <dbReference type="SAM" id="MobiDB-lite"/>
    </source>
</evidence>
<feature type="domain" description="TauD/TfdA-like" evidence="8">
    <location>
        <begin position="127"/>
        <end position="371"/>
    </location>
</feature>
<evidence type="ECO:0000256" key="6">
    <source>
        <dbReference type="ARBA" id="ARBA00023004"/>
    </source>
</evidence>
<feature type="region of interest" description="Disordered" evidence="7">
    <location>
        <begin position="1"/>
        <end position="23"/>
    </location>
</feature>
<dbReference type="PANTHER" id="PTHR10696">
    <property type="entry name" value="GAMMA-BUTYROBETAINE HYDROXYLASE-RELATED"/>
    <property type="match status" value="1"/>
</dbReference>
<dbReference type="InterPro" id="IPR010376">
    <property type="entry name" value="GBBH-like_N"/>
</dbReference>
<evidence type="ECO:0000256" key="4">
    <source>
        <dbReference type="ARBA" id="ARBA00022964"/>
    </source>
</evidence>
<evidence type="ECO:0000313" key="11">
    <source>
        <dbReference type="Proteomes" id="UP001301869"/>
    </source>
</evidence>
<name>A0ABY9YW19_9GAMM</name>
<evidence type="ECO:0000259" key="8">
    <source>
        <dbReference type="Pfam" id="PF02668"/>
    </source>
</evidence>
<dbReference type="SUPFAM" id="SSF51197">
    <property type="entry name" value="Clavaminate synthase-like"/>
    <property type="match status" value="1"/>
</dbReference>
<evidence type="ECO:0000256" key="2">
    <source>
        <dbReference type="ARBA" id="ARBA00008654"/>
    </source>
</evidence>
<dbReference type="PANTHER" id="PTHR10696:SF25">
    <property type="entry name" value="OXIDOREDUCTASE AIM17-RELATED"/>
    <property type="match status" value="1"/>
</dbReference>
<dbReference type="GO" id="GO:0051213">
    <property type="term" value="F:dioxygenase activity"/>
    <property type="evidence" value="ECO:0007669"/>
    <property type="project" value="UniProtKB-KW"/>
</dbReference>
<comment type="cofactor">
    <cofactor evidence="1">
        <name>Fe(2+)</name>
        <dbReference type="ChEBI" id="CHEBI:29033"/>
    </cofactor>
</comment>
<dbReference type="EMBL" id="CP119391">
    <property type="protein sequence ID" value="WNK19059.1"/>
    <property type="molecule type" value="Genomic_DNA"/>
</dbReference>
<dbReference type="Pfam" id="PF06155">
    <property type="entry name" value="GBBH-like_N"/>
    <property type="match status" value="1"/>
</dbReference>
<feature type="domain" description="Gamma-butyrobetaine hydroxylase-like N-terminal" evidence="9">
    <location>
        <begin position="29"/>
        <end position="108"/>
    </location>
</feature>
<evidence type="ECO:0000256" key="3">
    <source>
        <dbReference type="ARBA" id="ARBA00022723"/>
    </source>
</evidence>
<evidence type="ECO:0000256" key="5">
    <source>
        <dbReference type="ARBA" id="ARBA00023002"/>
    </source>
</evidence>
<dbReference type="InterPro" id="IPR003819">
    <property type="entry name" value="TauD/TfdA-like"/>
</dbReference>
<accession>A0ABY9YW19</accession>
<reference evidence="10 11" key="1">
    <citation type="submission" date="2023-03" db="EMBL/GenBank/DDBJ databases">
        <title>Halomonas sp. nov., isolated from Korean tranditional fermented seafood 'Jeotgal'.</title>
        <authorList>
            <person name="Kim B."/>
            <person name="Shin N.-R."/>
        </authorList>
    </citation>
    <scope>NUCLEOTIDE SEQUENCE [LARGE SCALE GENOMIC DNA]</scope>
    <source>
        <strain evidence="10 11">SG2L-4</strain>
    </source>
</reference>
<dbReference type="Gene3D" id="3.60.130.10">
    <property type="entry name" value="Clavaminate synthase-like"/>
    <property type="match status" value="1"/>
</dbReference>
<dbReference type="Proteomes" id="UP001301869">
    <property type="component" value="Chromosome"/>
</dbReference>
<sequence length="388" mass="43960">MTDTAEQRPVLPMGELSDYAGGPALKRAEPDSDRLTLTWESGEQAAFSLTWLRDHCPCAECRHAKTRERLTIPLEPPVHAPRARLIEGNLELGWADDHQSRFDAGWLYQRRPGQAPGDTLPARRPWADGFQPASVDHADFVGSADGERAWLGALLRDGLVLLKNGPLADEEVSRLAERIGPLRPTNFGARFDVRSKPNPNNAAYTAIGLAPHTDLPNWRQPPDIQLLYCLENDADGGESTFSDGFAAARTLRERSPEAFRMLSETPIDFRFQDEDHDIVWRAPILTLDAGGNLLEVRFNNWIRDTLHLPPEQADAWYQAYREFWHLVHEPDQQLEFSLAPGQMVAFDNRRMLHGRKAFNPESGRRHLQGTYLDLDLLESRWRVLARQA</sequence>
<keyword evidence="5" id="KW-0560">Oxidoreductase</keyword>
<proteinExistence type="inferred from homology"/>
<dbReference type="InterPro" id="IPR050411">
    <property type="entry name" value="AlphaKG_dependent_hydroxylases"/>
</dbReference>
<gene>
    <name evidence="10" type="ORF">P1P91_09215</name>
</gene>
<evidence type="ECO:0000256" key="1">
    <source>
        <dbReference type="ARBA" id="ARBA00001954"/>
    </source>
</evidence>
<comment type="similarity">
    <text evidence="2">Belongs to the gamma-BBH/TMLD family.</text>
</comment>
<keyword evidence="3" id="KW-0479">Metal-binding</keyword>
<keyword evidence="4 10" id="KW-0223">Dioxygenase</keyword>
<dbReference type="Gene3D" id="3.30.2020.30">
    <property type="match status" value="1"/>
</dbReference>
<dbReference type="CDD" id="cd00250">
    <property type="entry name" value="CAS_like"/>
    <property type="match status" value="1"/>
</dbReference>